<evidence type="ECO:0000256" key="5">
    <source>
        <dbReference type="ARBA" id="ARBA00022692"/>
    </source>
</evidence>
<evidence type="ECO:0000256" key="4">
    <source>
        <dbReference type="ARBA" id="ARBA00022475"/>
    </source>
</evidence>
<evidence type="ECO:0000256" key="3">
    <source>
        <dbReference type="ARBA" id="ARBA00022448"/>
    </source>
</evidence>
<comment type="caution">
    <text evidence="9">The sequence shown here is derived from an EMBL/GenBank/DDBJ whole genome shotgun (WGS) entry which is preliminary data.</text>
</comment>
<keyword evidence="3" id="KW-0813">Transport</keyword>
<feature type="transmembrane region" description="Helical" evidence="8">
    <location>
        <begin position="32"/>
        <end position="52"/>
    </location>
</feature>
<dbReference type="PANTHER" id="PTHR34979">
    <property type="entry name" value="INNER MEMBRANE PROTEIN YGAZ"/>
    <property type="match status" value="1"/>
</dbReference>
<dbReference type="Proteomes" id="UP000470082">
    <property type="component" value="Unassembled WGS sequence"/>
</dbReference>
<keyword evidence="4" id="KW-1003">Cell membrane</keyword>
<organism evidence="9 10">
    <name type="scientific">Floccifex porci</name>
    <dbReference type="NCBI Taxonomy" id="2606629"/>
    <lineage>
        <taxon>Bacteria</taxon>
        <taxon>Bacillati</taxon>
        <taxon>Bacillota</taxon>
        <taxon>Erysipelotrichia</taxon>
        <taxon>Erysipelotrichales</taxon>
        <taxon>Erysipelotrichaceae</taxon>
        <taxon>Floccifex</taxon>
    </lineage>
</organism>
<reference evidence="9 10" key="1">
    <citation type="submission" date="2019-08" db="EMBL/GenBank/DDBJ databases">
        <title>In-depth cultivation of the pig gut microbiome towards novel bacterial diversity and tailored functional studies.</title>
        <authorList>
            <person name="Wylensek D."/>
            <person name="Hitch T.C.A."/>
            <person name="Clavel T."/>
        </authorList>
    </citation>
    <scope>NUCLEOTIDE SEQUENCE [LARGE SCALE GENOMIC DNA]</scope>
    <source>
        <strain evidence="9 10">LKV-178-WT-2G</strain>
    </source>
</reference>
<feature type="transmembrane region" description="Helical" evidence="8">
    <location>
        <begin position="197"/>
        <end position="215"/>
    </location>
</feature>
<accession>A0A7X2N4P5</accession>
<dbReference type="Pfam" id="PF03591">
    <property type="entry name" value="AzlC"/>
    <property type="match status" value="1"/>
</dbReference>
<dbReference type="EMBL" id="VUMM01000029">
    <property type="protein sequence ID" value="MSS02371.1"/>
    <property type="molecule type" value="Genomic_DNA"/>
</dbReference>
<dbReference type="GO" id="GO:1903785">
    <property type="term" value="P:L-valine transmembrane transport"/>
    <property type="evidence" value="ECO:0007669"/>
    <property type="project" value="TreeGrafter"/>
</dbReference>
<sequence length="221" mass="24033">MKDGIPIGMGYFAVAFTLGIMAKNVGLSPIQGFVTSALINASAGEYACFMMMASHGTFWQMVMMTLVSNARYFLMSFSLSQKLDEKLSTWQRMIIGFDVTDELFGLAINQEGKVPPLFLYGAYCVAIPCWASGTALGIIAGNTLPLRLVSCLSVALYGMFLAVIVPASKKDKVVCALVLTSFLLSYCTRNLPFSSGTRTLILTIVISLIAAIVFPRREMDE</sequence>
<evidence type="ECO:0000256" key="6">
    <source>
        <dbReference type="ARBA" id="ARBA00022989"/>
    </source>
</evidence>
<dbReference type="PANTHER" id="PTHR34979:SF1">
    <property type="entry name" value="INNER MEMBRANE PROTEIN YGAZ"/>
    <property type="match status" value="1"/>
</dbReference>
<keyword evidence="7 8" id="KW-0472">Membrane</keyword>
<gene>
    <name evidence="9" type="ORF">FYJ50_09775</name>
</gene>
<evidence type="ECO:0000313" key="10">
    <source>
        <dbReference type="Proteomes" id="UP000470082"/>
    </source>
</evidence>
<keyword evidence="6 8" id="KW-1133">Transmembrane helix</keyword>
<keyword evidence="10" id="KW-1185">Reference proteome</keyword>
<proteinExistence type="inferred from homology"/>
<keyword evidence="5 8" id="KW-0812">Transmembrane</keyword>
<evidence type="ECO:0000256" key="2">
    <source>
        <dbReference type="ARBA" id="ARBA00010735"/>
    </source>
</evidence>
<protein>
    <submittedName>
        <fullName evidence="9">AzlC family ABC transporter permease</fullName>
    </submittedName>
</protein>
<name>A0A7X2N4P5_9FIRM</name>
<feature type="transmembrane region" description="Helical" evidence="8">
    <location>
        <begin position="6"/>
        <end position="25"/>
    </location>
</feature>
<evidence type="ECO:0000256" key="8">
    <source>
        <dbReference type="SAM" id="Phobius"/>
    </source>
</evidence>
<dbReference type="GO" id="GO:0005886">
    <property type="term" value="C:plasma membrane"/>
    <property type="evidence" value="ECO:0007669"/>
    <property type="project" value="UniProtKB-SubCell"/>
</dbReference>
<dbReference type="InterPro" id="IPR011606">
    <property type="entry name" value="Brnchd-chn_aa_trnsp_permease"/>
</dbReference>
<feature type="transmembrane region" description="Helical" evidence="8">
    <location>
        <begin position="146"/>
        <end position="166"/>
    </location>
</feature>
<comment type="similarity">
    <text evidence="2">Belongs to the AzlC family.</text>
</comment>
<evidence type="ECO:0000313" key="9">
    <source>
        <dbReference type="EMBL" id="MSS02371.1"/>
    </source>
</evidence>
<dbReference type="AlphaFoldDB" id="A0A7X2N4P5"/>
<evidence type="ECO:0000256" key="1">
    <source>
        <dbReference type="ARBA" id="ARBA00004651"/>
    </source>
</evidence>
<feature type="transmembrane region" description="Helical" evidence="8">
    <location>
        <begin position="117"/>
        <end position="140"/>
    </location>
</feature>
<evidence type="ECO:0000256" key="7">
    <source>
        <dbReference type="ARBA" id="ARBA00023136"/>
    </source>
</evidence>
<comment type="subcellular location">
    <subcellularLocation>
        <location evidence="1">Cell membrane</location>
        <topology evidence="1">Multi-pass membrane protein</topology>
    </subcellularLocation>
</comment>